<dbReference type="InterPro" id="IPR050396">
    <property type="entry name" value="Glycosyltr_51/Transpeptidase"/>
</dbReference>
<dbReference type="InterPro" id="IPR001460">
    <property type="entry name" value="PCN-bd_Tpept"/>
</dbReference>
<dbReference type="RefSeq" id="WP_358136887.1">
    <property type="nucleotide sequence ID" value="NZ_JBFALK010000015.1"/>
</dbReference>
<name>A0ABV3GKB5_MICGL</name>
<evidence type="ECO:0000256" key="1">
    <source>
        <dbReference type="ARBA" id="ARBA00022676"/>
    </source>
</evidence>
<keyword evidence="2" id="KW-0808">Transferase</keyword>
<comment type="caution">
    <text evidence="4">The sequence shown here is derived from an EMBL/GenBank/DDBJ whole genome shotgun (WGS) entry which is preliminary data.</text>
</comment>
<keyword evidence="1" id="KW-0328">Glycosyltransferase</keyword>
<organism evidence="4 5">
    <name type="scientific">Microtetraspora glauca</name>
    <dbReference type="NCBI Taxonomy" id="1996"/>
    <lineage>
        <taxon>Bacteria</taxon>
        <taxon>Bacillati</taxon>
        <taxon>Actinomycetota</taxon>
        <taxon>Actinomycetes</taxon>
        <taxon>Streptosporangiales</taxon>
        <taxon>Streptosporangiaceae</taxon>
        <taxon>Microtetraspora</taxon>
    </lineage>
</organism>
<gene>
    <name evidence="4" type="ORF">AB0I59_26070</name>
</gene>
<proteinExistence type="predicted"/>
<feature type="domain" description="Penicillin-binding protein transpeptidase" evidence="3">
    <location>
        <begin position="8"/>
        <end position="162"/>
    </location>
</feature>
<accession>A0ABV3GKB5</accession>
<dbReference type="PANTHER" id="PTHR32282">
    <property type="entry name" value="BINDING PROTEIN TRANSPEPTIDASE, PUTATIVE-RELATED"/>
    <property type="match status" value="1"/>
</dbReference>
<dbReference type="PANTHER" id="PTHR32282:SF33">
    <property type="entry name" value="PEPTIDOGLYCAN GLYCOSYLTRANSFERASE"/>
    <property type="match status" value="1"/>
</dbReference>
<sequence length="238" mass="24926">MRTGTWGSVNTFFMELEQRVGLCESVTTAKSLGIRRSDGRGLQEYETFTLGINEMDPVTVANAYAAIAARGTYCAPMAITRITDRSGKATTYRPKCRQALDPGIADATAEVLTGVLTKGTMRGVGGIGRDAAGKTGTTDDYAAAWFAGFTPDLAAAVSIGDPRGAQKHKLIGVTIGGRYYGAVAGATLPGPIWKDTMIGALKGVPPTSFTPVDSARFEGCSQDCRPAPRSAYGAVSTR</sequence>
<evidence type="ECO:0000313" key="4">
    <source>
        <dbReference type="EMBL" id="MEV0972081.1"/>
    </source>
</evidence>
<evidence type="ECO:0000259" key="3">
    <source>
        <dbReference type="Pfam" id="PF00905"/>
    </source>
</evidence>
<evidence type="ECO:0000256" key="2">
    <source>
        <dbReference type="ARBA" id="ARBA00022679"/>
    </source>
</evidence>
<keyword evidence="5" id="KW-1185">Reference proteome</keyword>
<dbReference type="Pfam" id="PF00905">
    <property type="entry name" value="Transpeptidase"/>
    <property type="match status" value="1"/>
</dbReference>
<dbReference type="InterPro" id="IPR012338">
    <property type="entry name" value="Beta-lactam/transpept-like"/>
</dbReference>
<dbReference type="SUPFAM" id="SSF56601">
    <property type="entry name" value="beta-lactamase/transpeptidase-like"/>
    <property type="match status" value="1"/>
</dbReference>
<dbReference type="Gene3D" id="3.40.710.10">
    <property type="entry name" value="DD-peptidase/beta-lactamase superfamily"/>
    <property type="match status" value="1"/>
</dbReference>
<dbReference type="EMBL" id="JBFALK010000015">
    <property type="protein sequence ID" value="MEV0972081.1"/>
    <property type="molecule type" value="Genomic_DNA"/>
</dbReference>
<protein>
    <submittedName>
        <fullName evidence="4">Penicillin-binding transpeptidase domain-containing protein</fullName>
    </submittedName>
</protein>
<reference evidence="4 5" key="1">
    <citation type="submission" date="2024-06" db="EMBL/GenBank/DDBJ databases">
        <title>The Natural Products Discovery Center: Release of the First 8490 Sequenced Strains for Exploring Actinobacteria Biosynthetic Diversity.</title>
        <authorList>
            <person name="Kalkreuter E."/>
            <person name="Kautsar S.A."/>
            <person name="Yang D."/>
            <person name="Bader C.D."/>
            <person name="Teijaro C.N."/>
            <person name="Fluegel L."/>
            <person name="Davis C.M."/>
            <person name="Simpson J.R."/>
            <person name="Lauterbach L."/>
            <person name="Steele A.D."/>
            <person name="Gui C."/>
            <person name="Meng S."/>
            <person name="Li G."/>
            <person name="Viehrig K."/>
            <person name="Ye F."/>
            <person name="Su P."/>
            <person name="Kiefer A.F."/>
            <person name="Nichols A."/>
            <person name="Cepeda A.J."/>
            <person name="Yan W."/>
            <person name="Fan B."/>
            <person name="Jiang Y."/>
            <person name="Adhikari A."/>
            <person name="Zheng C.-J."/>
            <person name="Schuster L."/>
            <person name="Cowan T.M."/>
            <person name="Smanski M.J."/>
            <person name="Chevrette M.G."/>
            <person name="De Carvalho L.P.S."/>
            <person name="Shen B."/>
        </authorList>
    </citation>
    <scope>NUCLEOTIDE SEQUENCE [LARGE SCALE GENOMIC DNA]</scope>
    <source>
        <strain evidence="4 5">NPDC050100</strain>
    </source>
</reference>
<evidence type="ECO:0000313" key="5">
    <source>
        <dbReference type="Proteomes" id="UP001551675"/>
    </source>
</evidence>
<dbReference type="Proteomes" id="UP001551675">
    <property type="component" value="Unassembled WGS sequence"/>
</dbReference>